<feature type="region of interest" description="Disordered" evidence="4">
    <location>
        <begin position="622"/>
        <end position="754"/>
    </location>
</feature>
<feature type="region of interest" description="Disordered" evidence="4">
    <location>
        <begin position="417"/>
        <end position="459"/>
    </location>
</feature>
<dbReference type="SUPFAM" id="SSF50978">
    <property type="entry name" value="WD40 repeat-like"/>
    <property type="match status" value="1"/>
</dbReference>
<feature type="compositionally biased region" description="Basic residues" evidence="4">
    <location>
        <begin position="743"/>
        <end position="754"/>
    </location>
</feature>
<dbReference type="OrthoDB" id="30195at2759"/>
<feature type="region of interest" description="Disordered" evidence="4">
    <location>
        <begin position="91"/>
        <end position="110"/>
    </location>
</feature>
<feature type="compositionally biased region" description="Basic residues" evidence="4">
    <location>
        <begin position="96"/>
        <end position="105"/>
    </location>
</feature>
<dbReference type="InterPro" id="IPR036322">
    <property type="entry name" value="WD40_repeat_dom_sf"/>
</dbReference>
<dbReference type="AlphaFoldDB" id="U4L9H7"/>
<keyword evidence="2" id="KW-0539">Nucleus</keyword>
<dbReference type="EMBL" id="HF935524">
    <property type="protein sequence ID" value="CCX10221.1"/>
    <property type="molecule type" value="Genomic_DNA"/>
</dbReference>
<evidence type="ECO:0000313" key="7">
    <source>
        <dbReference type="Proteomes" id="UP000018144"/>
    </source>
</evidence>
<evidence type="ECO:0000256" key="2">
    <source>
        <dbReference type="ARBA" id="ARBA00023242"/>
    </source>
</evidence>
<dbReference type="InterPro" id="IPR015943">
    <property type="entry name" value="WD40/YVTN_repeat-like_dom_sf"/>
</dbReference>
<dbReference type="Gene3D" id="2.130.10.10">
    <property type="entry name" value="YVTN repeat-like/Quinoprotein amine dehydrogenase"/>
    <property type="match status" value="1"/>
</dbReference>
<evidence type="ECO:0000256" key="1">
    <source>
        <dbReference type="ARBA" id="ARBA00004123"/>
    </source>
</evidence>
<evidence type="ECO:0000313" key="6">
    <source>
        <dbReference type="EMBL" id="CCX10221.1"/>
    </source>
</evidence>
<reference evidence="6 7" key="1">
    <citation type="journal article" date="2013" name="PLoS Genet.">
        <title>The genome and development-dependent transcriptomes of Pyronema confluens: a window into fungal evolution.</title>
        <authorList>
            <person name="Traeger S."/>
            <person name="Altegoer F."/>
            <person name="Freitag M."/>
            <person name="Gabaldon T."/>
            <person name="Kempken F."/>
            <person name="Kumar A."/>
            <person name="Marcet-Houben M."/>
            <person name="Poggeler S."/>
            <person name="Stajich J.E."/>
            <person name="Nowrousian M."/>
        </authorList>
    </citation>
    <scope>NUCLEOTIDE SEQUENCE [LARGE SCALE GENOMIC DNA]</scope>
    <source>
        <strain evidence="7">CBS 100304</strain>
        <tissue evidence="6">Vegetative mycelium</tissue>
    </source>
</reference>
<protein>
    <submittedName>
        <fullName evidence="6">Similar to U3 small nucleolar RNA-associated protein 5 acc. no. Q9HE11</fullName>
    </submittedName>
</protein>
<comment type="subcellular location">
    <subcellularLocation>
        <location evidence="1">Nucleus</location>
    </subcellularLocation>
</comment>
<name>U4L9H7_PYROM</name>
<keyword evidence="7" id="KW-1185">Reference proteome</keyword>
<dbReference type="Proteomes" id="UP000018144">
    <property type="component" value="Unassembled WGS sequence"/>
</dbReference>
<feature type="compositionally biased region" description="Acidic residues" evidence="4">
    <location>
        <begin position="673"/>
        <end position="699"/>
    </location>
</feature>
<dbReference type="PANTHER" id="PTHR44267">
    <property type="entry name" value="WD REPEAT-CONTAINING PROTEIN 43"/>
    <property type="match status" value="1"/>
</dbReference>
<gene>
    <name evidence="6" type="ORF">PCON_09814</name>
</gene>
<feature type="compositionally biased region" description="Acidic residues" evidence="4">
    <location>
        <begin position="626"/>
        <end position="654"/>
    </location>
</feature>
<feature type="region of interest" description="Disordered" evidence="4">
    <location>
        <begin position="1"/>
        <end position="20"/>
    </location>
</feature>
<evidence type="ECO:0000256" key="4">
    <source>
        <dbReference type="SAM" id="MobiDB-lite"/>
    </source>
</evidence>
<dbReference type="GO" id="GO:0032040">
    <property type="term" value="C:small-subunit processome"/>
    <property type="evidence" value="ECO:0007669"/>
    <property type="project" value="UniProtKB-ARBA"/>
</dbReference>
<evidence type="ECO:0000256" key="3">
    <source>
        <dbReference type="ARBA" id="ARBA00038335"/>
    </source>
</evidence>
<feature type="compositionally biased region" description="Basic and acidic residues" evidence="4">
    <location>
        <begin position="658"/>
        <end position="672"/>
    </location>
</feature>
<dbReference type="PANTHER" id="PTHR44267:SF1">
    <property type="entry name" value="WD REPEAT-CONTAINING PROTEIN 43"/>
    <property type="match status" value="1"/>
</dbReference>
<evidence type="ECO:0000259" key="5">
    <source>
        <dbReference type="Pfam" id="PF04003"/>
    </source>
</evidence>
<accession>U4L9H7</accession>
<feature type="domain" description="Small-subunit processome Utp12" evidence="5">
    <location>
        <begin position="505"/>
        <end position="607"/>
    </location>
</feature>
<dbReference type="GO" id="GO:0000462">
    <property type="term" value="P:maturation of SSU-rRNA from tricistronic rRNA transcript (SSU-rRNA, 5.8S rRNA, LSU-rRNA)"/>
    <property type="evidence" value="ECO:0007669"/>
    <property type="project" value="TreeGrafter"/>
</dbReference>
<feature type="compositionally biased region" description="Acidic residues" evidence="4">
    <location>
        <begin position="436"/>
        <end position="457"/>
    </location>
</feature>
<dbReference type="eggNOG" id="KOG4547">
    <property type="taxonomic scope" value="Eukaryota"/>
</dbReference>
<organism evidence="6 7">
    <name type="scientific">Pyronema omphalodes (strain CBS 100304)</name>
    <name type="common">Pyronema confluens</name>
    <dbReference type="NCBI Taxonomy" id="1076935"/>
    <lineage>
        <taxon>Eukaryota</taxon>
        <taxon>Fungi</taxon>
        <taxon>Dikarya</taxon>
        <taxon>Ascomycota</taxon>
        <taxon>Pezizomycotina</taxon>
        <taxon>Pezizomycetes</taxon>
        <taxon>Pezizales</taxon>
        <taxon>Pyronemataceae</taxon>
        <taxon>Pyronema</taxon>
    </lineage>
</organism>
<dbReference type="OMA" id="CEHAVNP"/>
<dbReference type="InterPro" id="IPR007148">
    <property type="entry name" value="SSU_processome_Utp12"/>
</dbReference>
<proteinExistence type="inferred from homology"/>
<dbReference type="InterPro" id="IPR052414">
    <property type="entry name" value="U3_snoRNA-assoc_WDR"/>
</dbReference>
<sequence>MPPKKAAAAKPKAATPSHLSSKLTAAASSAQTLTSSAFSPASLKLSLYASVILGLDAYRLRIHDTNTGRLRCEHVFEKGVSVNSLEWGTLPSKDKKNSKKKRKRLSNATGASEDDAKTAVVAAATSTGSVILFSPSEGAVVGILEGEHIAACKSFVFSDEEGKGWSCGVDGKLVEWDLERKLAVRNIPLPENAVQRLACISNKVLSASHTIYSIDKNDPAEPTTFTANSTLIHTLLTSNNEELFLSAADADRFINLFSLTEKKHIGALVAESDVTRVSVLQTASEDILAAVTTEGVVEVFKAPFSAVDTTGPATRKKKALTKKSDAKVRIVRPNGKDVVQLADVTVQETDLILCWVEGGVNVEFEKVKWSIDGALSLTGTVDITRTKANGLANGVIMNGVKEVGKLAVDQAHTVVVGGDDTQDIGMEDAPAPAVKEDEEEESSDSDDAASEAGDAPEEPTFSDRLKALEVSAKPTAAAVLPAKNSLTPPTANALTSVLTQALKTNDTTLLESCLHTTDSKVILNTIRKLPSPMAVTLLEKLAERLARKPGRVGSLGAWVRWTLVAHGGYLVTIPHLVRSLGGLYSTLNTRASALPRLLALQGRLDMLYAQVELRQQIKEAAVQQGGDEDSLYVLGEDPESESDYESDQEPEEVGMEGVRIEDASYIKNVKDVDSDDEEEVDGEEEEDEEGYEDSDEEEGDARAFLDMEAEESDEEDEQDDANSVDYDDVDEESEEEEAGLVKKTPKAKPGRGRR</sequence>
<dbReference type="STRING" id="1076935.U4L9H7"/>
<comment type="similarity">
    <text evidence="3">Belongs to the UTP5 family.</text>
</comment>
<feature type="compositionally biased region" description="Acidic residues" evidence="4">
    <location>
        <begin position="707"/>
        <end position="738"/>
    </location>
</feature>
<dbReference type="Pfam" id="PF04003">
    <property type="entry name" value="Utp12"/>
    <property type="match status" value="1"/>
</dbReference>